<evidence type="ECO:0000313" key="1">
    <source>
        <dbReference type="EMBL" id="BCO10329.1"/>
    </source>
</evidence>
<organism evidence="1 2">
    <name type="scientific">Desulfolithobacter dissulfuricans</name>
    <dbReference type="NCBI Taxonomy" id="2795293"/>
    <lineage>
        <taxon>Bacteria</taxon>
        <taxon>Pseudomonadati</taxon>
        <taxon>Thermodesulfobacteriota</taxon>
        <taxon>Desulfobulbia</taxon>
        <taxon>Desulfobulbales</taxon>
        <taxon>Desulfobulbaceae</taxon>
        <taxon>Desulfolithobacter</taxon>
    </lineage>
</organism>
<dbReference type="Proteomes" id="UP001063350">
    <property type="component" value="Chromosome"/>
</dbReference>
<reference evidence="1" key="1">
    <citation type="submission" date="2020-12" db="EMBL/GenBank/DDBJ databases">
        <title>Desulfobium dissulfuricans gen. nov., sp. nov., a novel mesophilic, sulfate-reducing bacterium isolated from a deep-sea hydrothermal vent.</title>
        <authorList>
            <person name="Hashimoto Y."/>
            <person name="Tame A."/>
            <person name="Sawayama S."/>
            <person name="Miyazaki J."/>
            <person name="Takai K."/>
            <person name="Nakagawa S."/>
        </authorList>
    </citation>
    <scope>NUCLEOTIDE SEQUENCE</scope>
    <source>
        <strain evidence="1">GF1</strain>
    </source>
</reference>
<dbReference type="RefSeq" id="WP_267927066.1">
    <property type="nucleotide sequence ID" value="NZ_AP024233.1"/>
</dbReference>
<dbReference type="EMBL" id="AP024233">
    <property type="protein sequence ID" value="BCO10329.1"/>
    <property type="molecule type" value="Genomic_DNA"/>
</dbReference>
<proteinExistence type="predicted"/>
<protein>
    <submittedName>
        <fullName evidence="1">Uncharacterized protein</fullName>
    </submittedName>
</protein>
<name>A0A915U318_9BACT</name>
<evidence type="ECO:0000313" key="2">
    <source>
        <dbReference type="Proteomes" id="UP001063350"/>
    </source>
</evidence>
<keyword evidence="2" id="KW-1185">Reference proteome</keyword>
<dbReference type="KEGG" id="ddu:GF1_27050"/>
<sequence length="67" mass="7772">MKDKSDRDLRTKGCPAGQDLAEIKLFVSEDLYRAFHRCVWILVNETGRSQVEIMHEVVHDFLVKHGC</sequence>
<dbReference type="AlphaFoldDB" id="A0A915U318"/>
<gene>
    <name evidence="1" type="ORF">GF1_27050</name>
</gene>
<accession>A0A915U318</accession>